<dbReference type="AlphaFoldDB" id="A0A2V5GPH2"/>
<name>A0A2V5GPH2_ASPV1</name>
<evidence type="ECO:0000313" key="3">
    <source>
        <dbReference type="Proteomes" id="UP000249829"/>
    </source>
</evidence>
<dbReference type="EMBL" id="KZ825276">
    <property type="protein sequence ID" value="PYI12925.1"/>
    <property type="molecule type" value="Genomic_DNA"/>
</dbReference>
<keyword evidence="1" id="KW-0472">Membrane</keyword>
<keyword evidence="3" id="KW-1185">Reference proteome</keyword>
<evidence type="ECO:0000256" key="1">
    <source>
        <dbReference type="SAM" id="Phobius"/>
    </source>
</evidence>
<feature type="transmembrane region" description="Helical" evidence="1">
    <location>
        <begin position="12"/>
        <end position="29"/>
    </location>
</feature>
<proteinExistence type="predicted"/>
<gene>
    <name evidence="2" type="ORF">BO99DRAFT_397778</name>
</gene>
<reference evidence="2 3" key="1">
    <citation type="submission" date="2018-02" db="EMBL/GenBank/DDBJ databases">
        <title>The genomes of Aspergillus section Nigri reveals drivers in fungal speciation.</title>
        <authorList>
            <consortium name="DOE Joint Genome Institute"/>
            <person name="Vesth T.C."/>
            <person name="Nybo J."/>
            <person name="Theobald S."/>
            <person name="Brandl J."/>
            <person name="Frisvad J.C."/>
            <person name="Nielsen K.F."/>
            <person name="Lyhne E.K."/>
            <person name="Kogle M.E."/>
            <person name="Kuo A."/>
            <person name="Riley R."/>
            <person name="Clum A."/>
            <person name="Nolan M."/>
            <person name="Lipzen A."/>
            <person name="Salamov A."/>
            <person name="Henrissat B."/>
            <person name="Wiebenga A."/>
            <person name="De vries R.P."/>
            <person name="Grigoriev I.V."/>
            <person name="Mortensen U.H."/>
            <person name="Andersen M.R."/>
            <person name="Baker S.E."/>
        </authorList>
    </citation>
    <scope>NUCLEOTIDE SEQUENCE [LARGE SCALE GENOMIC DNA]</scope>
    <source>
        <strain evidence="2 3">CBS 115571</strain>
    </source>
</reference>
<protein>
    <submittedName>
        <fullName evidence="2">Uncharacterized protein</fullName>
    </submittedName>
</protein>
<sequence>MSLPEPPIWSRVILLILTIASFYPQLFRIQTTHTTRGISSLSILWSLIRATEQLTISIFSLYVDVGSDGNILLHDPPSKGDRFNLYHFALVSVLFLLLFVRIILHSDRRTSLVAAYTCYLFVSIIPLPWILGASSPLHGFDQQFFASIFYAVHSILIYPILTTLDFVGIHYQAREILNIPFPNALSLPGLAAQAVVFTLVSVTLVWALPFPYEKLDGEFSWRTFSVWYGVVGWIIVDNFVFALGQAVLLALGLHRSSSSKDGSLGGETEPLLGNVVH</sequence>
<feature type="transmembrane region" description="Helical" evidence="1">
    <location>
        <begin position="83"/>
        <end position="104"/>
    </location>
</feature>
<feature type="transmembrane region" description="Helical" evidence="1">
    <location>
        <begin position="41"/>
        <end position="63"/>
    </location>
</feature>
<dbReference type="Proteomes" id="UP000249829">
    <property type="component" value="Unassembled WGS sequence"/>
</dbReference>
<feature type="transmembrane region" description="Helical" evidence="1">
    <location>
        <begin position="143"/>
        <end position="164"/>
    </location>
</feature>
<feature type="transmembrane region" description="Helical" evidence="1">
    <location>
        <begin position="226"/>
        <end position="251"/>
    </location>
</feature>
<dbReference type="STRING" id="1450538.A0A2V5GPH2"/>
<feature type="transmembrane region" description="Helical" evidence="1">
    <location>
        <begin position="111"/>
        <end position="131"/>
    </location>
</feature>
<organism evidence="2 3">
    <name type="scientific">Aspergillus violaceofuscus (strain CBS 115571)</name>
    <dbReference type="NCBI Taxonomy" id="1450538"/>
    <lineage>
        <taxon>Eukaryota</taxon>
        <taxon>Fungi</taxon>
        <taxon>Dikarya</taxon>
        <taxon>Ascomycota</taxon>
        <taxon>Pezizomycotina</taxon>
        <taxon>Eurotiomycetes</taxon>
        <taxon>Eurotiomycetidae</taxon>
        <taxon>Eurotiales</taxon>
        <taxon>Aspergillaceae</taxon>
        <taxon>Aspergillus</taxon>
    </lineage>
</organism>
<accession>A0A2V5GPH2</accession>
<feature type="transmembrane region" description="Helical" evidence="1">
    <location>
        <begin position="185"/>
        <end position="206"/>
    </location>
</feature>
<keyword evidence="1" id="KW-1133">Transmembrane helix</keyword>
<evidence type="ECO:0000313" key="2">
    <source>
        <dbReference type="EMBL" id="PYI12925.1"/>
    </source>
</evidence>
<dbReference type="OMA" id="LICATEH"/>
<keyword evidence="1" id="KW-0812">Transmembrane</keyword>